<protein>
    <submittedName>
        <fullName evidence="3">Uncharacterized protein</fullName>
    </submittedName>
</protein>
<evidence type="ECO:0000256" key="2">
    <source>
        <dbReference type="SAM" id="Phobius"/>
    </source>
</evidence>
<organism evidence="3 4">
    <name type="scientific">Streptomyces tanashiensis</name>
    <dbReference type="NCBI Taxonomy" id="67367"/>
    <lineage>
        <taxon>Bacteria</taxon>
        <taxon>Bacillati</taxon>
        <taxon>Actinomycetota</taxon>
        <taxon>Actinomycetes</taxon>
        <taxon>Kitasatosporales</taxon>
        <taxon>Streptomycetaceae</taxon>
        <taxon>Streptomyces</taxon>
    </lineage>
</organism>
<keyword evidence="4" id="KW-1185">Reference proteome</keyword>
<reference evidence="3" key="1">
    <citation type="submission" date="2021-09" db="EMBL/GenBank/DDBJ databases">
        <title>Complete genome sequence and metabolic characterization of Streptomyces tanashiensis DSM 731 the producer of antibacterial Kalafungin and diverse secondary metabolites.</title>
        <authorList>
            <person name="Abbasi M.N."/>
            <person name="Anwar M.N."/>
            <person name="Alam K."/>
            <person name="Shoaib M."/>
            <person name="Lin Z."/>
            <person name="Hayat M."/>
            <person name="Ali M.I."/>
            <person name="Malik H.M.T."/>
            <person name="Ahmed I."/>
            <person name="Li A."/>
            <person name="Hailong Wang H."/>
            <person name="Zhang Y."/>
        </authorList>
    </citation>
    <scope>NUCLEOTIDE SEQUENCE</scope>
    <source>
        <strain evidence="3">Kala</strain>
    </source>
</reference>
<feature type="transmembrane region" description="Helical" evidence="2">
    <location>
        <begin position="395"/>
        <end position="413"/>
    </location>
</feature>
<evidence type="ECO:0000313" key="4">
    <source>
        <dbReference type="Proteomes" id="UP001164506"/>
    </source>
</evidence>
<keyword evidence="2" id="KW-1133">Transmembrane helix</keyword>
<feature type="transmembrane region" description="Helical" evidence="2">
    <location>
        <begin position="425"/>
        <end position="446"/>
    </location>
</feature>
<dbReference type="Proteomes" id="UP001164506">
    <property type="component" value="Chromosome"/>
</dbReference>
<accession>A0ABY6QWE6</accession>
<evidence type="ECO:0000313" key="3">
    <source>
        <dbReference type="EMBL" id="UZX22025.1"/>
    </source>
</evidence>
<proteinExistence type="predicted"/>
<sequence>MSRDDSAAYSSDSYNSAAYSTVGIQAETVHDSHVYIVHPDASPQEKYRVGVRLLEDGVPSRAREMITDAIAHGHDGTEVRFHWVLAMLSARTHHDLSGEEVQRLRYTAGRVRDYAEDEWSEALRVTFDMLAALSTAGSETGPVLKQLQDLPHRQHDAILRHLDLMLTGGLKDYLWAETLERARAERFANDRDQRVWTYFAPNPIGARAVPPRPSTAAAAKAALPLRAVLFVVSSALLWALALITDPAQAIVELPVALGAGLTAARFGVRWWGRWPGPGPAAGVRVPHPRDPASDSAPGPDSADDGFTKRVRHSFDHYFSRRRPHGFSSDDWLAYTDQIRSGLAAEIADLYRERRTGVERVEWLIRYLAEDARNRYNNGTLFDQHHQDRTPGRTKALTVAALAVLGGAALATFATAVTDAAQQRVLWAFLAVLGAAWSGHAAASRWLEVRREEHRLDRENREYREQLAARQSAYQRWQSFLDDNRPSEQEMETWLACDKTLFVDEALRHHRLTWRDLITHTILVAPAPSYKRGRVPGGPWRYSRYVFRLFLFTQDGIREISSEFDFSDATRRNEQRNNYRFDALTSVQVTENSDVGYDLELLLANGPARKIRVKDAEARQLAPTENPQEISEISLSAAGSTHTFRLLEGIAADGKSWIERHGPDSLAPFPMAG</sequence>
<keyword evidence="2" id="KW-0812">Transmembrane</keyword>
<dbReference type="GeneID" id="95600850"/>
<dbReference type="EMBL" id="CP084204">
    <property type="protein sequence ID" value="UZX22025.1"/>
    <property type="molecule type" value="Genomic_DNA"/>
</dbReference>
<evidence type="ECO:0000256" key="1">
    <source>
        <dbReference type="SAM" id="MobiDB-lite"/>
    </source>
</evidence>
<gene>
    <name evidence="3" type="ORF">LDH80_15405</name>
</gene>
<keyword evidence="2" id="KW-0472">Membrane</keyword>
<name>A0ABY6QWE6_9ACTN</name>
<dbReference type="RefSeq" id="WP_267258885.1">
    <property type="nucleotide sequence ID" value="NZ_CP084204.1"/>
</dbReference>
<feature type="region of interest" description="Disordered" evidence="1">
    <location>
        <begin position="281"/>
        <end position="306"/>
    </location>
</feature>